<dbReference type="GO" id="GO:0003677">
    <property type="term" value="F:DNA binding"/>
    <property type="evidence" value="ECO:0007669"/>
    <property type="project" value="UniProtKB-KW"/>
</dbReference>
<evidence type="ECO:0000256" key="7">
    <source>
        <dbReference type="ARBA" id="ARBA00023163"/>
    </source>
</evidence>
<dbReference type="PROSITE" id="PS50157">
    <property type="entry name" value="ZINC_FINGER_C2H2_2"/>
    <property type="match status" value="1"/>
</dbReference>
<dbReference type="InterPro" id="IPR055185">
    <property type="entry name" value="C2CH-4th_BIRD-IDD"/>
</dbReference>
<keyword evidence="4" id="KW-0862">Zinc</keyword>
<proteinExistence type="predicted"/>
<dbReference type="InterPro" id="IPR055186">
    <property type="entry name" value="C2H2-2nd_BIRD-IDD"/>
</dbReference>
<evidence type="ECO:0000256" key="8">
    <source>
        <dbReference type="PROSITE-ProRule" id="PRU00042"/>
    </source>
</evidence>
<accession>A0A7N0TJE6</accession>
<evidence type="ECO:0000259" key="10">
    <source>
        <dbReference type="PROSITE" id="PS50157"/>
    </source>
</evidence>
<dbReference type="FunFam" id="3.30.160.60:FF:000554">
    <property type="entry name" value="protein indeterminate-domain 12-like"/>
    <property type="match status" value="1"/>
</dbReference>
<reference evidence="11" key="1">
    <citation type="submission" date="2021-01" db="UniProtKB">
        <authorList>
            <consortium name="EnsemblPlants"/>
        </authorList>
    </citation>
    <scope>IDENTIFICATION</scope>
</reference>
<dbReference type="InterPro" id="IPR031140">
    <property type="entry name" value="IDD1-16"/>
</dbReference>
<evidence type="ECO:0000313" key="11">
    <source>
        <dbReference type="EnsemblPlants" id="Kaladp0039s0073.1.v1.1"/>
    </source>
</evidence>
<evidence type="ECO:0000256" key="5">
    <source>
        <dbReference type="ARBA" id="ARBA00023015"/>
    </source>
</evidence>
<keyword evidence="3 8" id="KW-0863">Zinc-finger</keyword>
<dbReference type="InterPro" id="IPR013087">
    <property type="entry name" value="Znf_C2H2_type"/>
</dbReference>
<dbReference type="EnsemblPlants" id="Kaladp0039s0073.1.v1.1">
    <property type="protein sequence ID" value="Kaladp0039s0073.1.v1.1"/>
    <property type="gene ID" value="Kaladp0039s0073.v1.1"/>
</dbReference>
<keyword evidence="2" id="KW-0677">Repeat</keyword>
<keyword evidence="5" id="KW-0805">Transcription regulation</keyword>
<dbReference type="Pfam" id="PF22992">
    <property type="entry name" value="C2CH-4th_BIRD-IDD"/>
    <property type="match status" value="1"/>
</dbReference>
<dbReference type="Pfam" id="PF00096">
    <property type="entry name" value="zf-C2H2"/>
    <property type="match status" value="1"/>
</dbReference>
<evidence type="ECO:0000256" key="2">
    <source>
        <dbReference type="ARBA" id="ARBA00022737"/>
    </source>
</evidence>
<evidence type="ECO:0000313" key="12">
    <source>
        <dbReference type="Proteomes" id="UP000594263"/>
    </source>
</evidence>
<evidence type="ECO:0000256" key="3">
    <source>
        <dbReference type="ARBA" id="ARBA00022771"/>
    </source>
</evidence>
<dbReference type="Proteomes" id="UP000594263">
    <property type="component" value="Unplaced"/>
</dbReference>
<evidence type="ECO:0000256" key="1">
    <source>
        <dbReference type="ARBA" id="ARBA00022723"/>
    </source>
</evidence>
<evidence type="ECO:0000256" key="9">
    <source>
        <dbReference type="SAM" id="MobiDB-lite"/>
    </source>
</evidence>
<name>A0A7N0TJE6_KALFE</name>
<feature type="compositionally biased region" description="Polar residues" evidence="9">
    <location>
        <begin position="17"/>
        <end position="28"/>
    </location>
</feature>
<dbReference type="PROSITE" id="PS00028">
    <property type="entry name" value="ZINC_FINGER_C2H2_1"/>
    <property type="match status" value="1"/>
</dbReference>
<keyword evidence="7" id="KW-0804">Transcription</keyword>
<dbReference type="PANTHER" id="PTHR10593">
    <property type="entry name" value="SERINE/THREONINE-PROTEIN KINASE RIO"/>
    <property type="match status" value="1"/>
</dbReference>
<dbReference type="GO" id="GO:0005634">
    <property type="term" value="C:nucleus"/>
    <property type="evidence" value="ECO:0007669"/>
    <property type="project" value="TreeGrafter"/>
</dbReference>
<evidence type="ECO:0000256" key="6">
    <source>
        <dbReference type="ARBA" id="ARBA00023125"/>
    </source>
</evidence>
<dbReference type="FunFam" id="3.30.160.60:FF:000131">
    <property type="entry name" value="protein indeterminate-domain 5, chloroplastic-like"/>
    <property type="match status" value="1"/>
</dbReference>
<dbReference type="InterPro" id="IPR055187">
    <property type="entry name" value="C2CH-3rd_BIRD-IDD"/>
</dbReference>
<dbReference type="GO" id="GO:0003700">
    <property type="term" value="F:DNA-binding transcription factor activity"/>
    <property type="evidence" value="ECO:0007669"/>
    <property type="project" value="TreeGrafter"/>
</dbReference>
<dbReference type="Gene3D" id="3.30.160.60">
    <property type="entry name" value="Classic Zinc Finger"/>
    <property type="match status" value="2"/>
</dbReference>
<dbReference type="SMART" id="SM00355">
    <property type="entry name" value="ZnF_C2H2"/>
    <property type="match status" value="3"/>
</dbReference>
<feature type="region of interest" description="Disordered" evidence="9">
    <location>
        <begin position="17"/>
        <end position="43"/>
    </location>
</feature>
<dbReference type="InterPro" id="IPR036236">
    <property type="entry name" value="Znf_C2H2_sf"/>
</dbReference>
<organism evidence="11 12">
    <name type="scientific">Kalanchoe fedtschenkoi</name>
    <name type="common">Lavender scallops</name>
    <name type="synonym">South American air plant</name>
    <dbReference type="NCBI Taxonomy" id="63787"/>
    <lineage>
        <taxon>Eukaryota</taxon>
        <taxon>Viridiplantae</taxon>
        <taxon>Streptophyta</taxon>
        <taxon>Embryophyta</taxon>
        <taxon>Tracheophyta</taxon>
        <taxon>Spermatophyta</taxon>
        <taxon>Magnoliopsida</taxon>
        <taxon>eudicotyledons</taxon>
        <taxon>Gunneridae</taxon>
        <taxon>Pentapetalae</taxon>
        <taxon>Saxifragales</taxon>
        <taxon>Crassulaceae</taxon>
        <taxon>Kalanchoe</taxon>
    </lineage>
</organism>
<protein>
    <recommendedName>
        <fullName evidence="10">C2H2-type domain-containing protein</fullName>
    </recommendedName>
</protein>
<dbReference type="AlphaFoldDB" id="A0A7N0TJE6"/>
<sequence>MSTEEVISSSFIQTPIDGSTATISNPPASTIKKKRSLPGTPDPEAEVIALSPRTLMATNRFLCEICGKGFQRDQNLQLHRRGHNLPWKLKQRSSKEPKKRVYVCPEKTCVHHLPSRALGDLTGIKKHFCRKHGEKKWKCEKCSKRYAVQSDWKAHSKTCGTREYKCDCGTLFSRRDSFITHRAFCDALAEESARVSASNFSNNNGSAAISSNMCNNNYHFMGTNSMLQTTMGQHHQFNSIFKPMISSSNNENEESIIYPMRRSSGLSLWNMHQGSALMAQLGHHQVNNSILQDQTGLFNPIISSCHTSSPHPQSSVEYPFNWPFGGAKLSPTNNTSGNHEIKNSTMQPLKELNSTEPQHVVSVPSLYSNQHQIHQTSNTSTNMSATALLQKAAQIGATSTTDPSVSILSSFSLKPTPHSNNNICQLVQDGNKFCGFFSSPPSSGSVPASVTHIVGTNCSDMDHNDVSNSLNHNSQMYPSKRRHIAVQNNEDQNAAAGGGQTRDFLGVGAQTLCHPSTMNGWI</sequence>
<dbReference type="PANTHER" id="PTHR10593:SF148">
    <property type="entry name" value="ZINC FINGER PROTEIN MAGPIE"/>
    <property type="match status" value="1"/>
</dbReference>
<keyword evidence="6" id="KW-0238">DNA-binding</keyword>
<dbReference type="SUPFAM" id="SSF57667">
    <property type="entry name" value="beta-beta-alpha zinc fingers"/>
    <property type="match status" value="1"/>
</dbReference>
<dbReference type="Pfam" id="PF22995">
    <property type="entry name" value="C2CH-3rd_BIRD-IDD"/>
    <property type="match status" value="1"/>
</dbReference>
<keyword evidence="12" id="KW-1185">Reference proteome</keyword>
<dbReference type="Gramene" id="Kaladp0039s0073.1.v1.1">
    <property type="protein sequence ID" value="Kaladp0039s0073.1.v1.1"/>
    <property type="gene ID" value="Kaladp0039s0073.v1.1"/>
</dbReference>
<dbReference type="Pfam" id="PF22996">
    <property type="entry name" value="C2H2-2nd_BIRD-IDD"/>
    <property type="match status" value="1"/>
</dbReference>
<keyword evidence="1" id="KW-0479">Metal-binding</keyword>
<feature type="domain" description="C2H2-type" evidence="10">
    <location>
        <begin position="61"/>
        <end position="83"/>
    </location>
</feature>
<dbReference type="GO" id="GO:0008270">
    <property type="term" value="F:zinc ion binding"/>
    <property type="evidence" value="ECO:0007669"/>
    <property type="project" value="UniProtKB-KW"/>
</dbReference>
<dbReference type="OMA" id="SNGFMQN"/>
<evidence type="ECO:0000256" key="4">
    <source>
        <dbReference type="ARBA" id="ARBA00022833"/>
    </source>
</evidence>